<keyword evidence="4" id="KW-1185">Reference proteome</keyword>
<accession>A0A1E3ILK5</accession>
<dbReference type="FunFam" id="3.40.50.300:FF:003200">
    <property type="entry name" value="DNA clamp loader, putative"/>
    <property type="match status" value="1"/>
</dbReference>
<dbReference type="AlphaFoldDB" id="A0A1E3ILK5"/>
<feature type="region of interest" description="Disordered" evidence="2">
    <location>
        <begin position="262"/>
        <end position="294"/>
    </location>
</feature>
<dbReference type="Pfam" id="PF00004">
    <property type="entry name" value="AAA"/>
    <property type="match status" value="1"/>
</dbReference>
<feature type="region of interest" description="Disordered" evidence="2">
    <location>
        <begin position="137"/>
        <end position="219"/>
    </location>
</feature>
<reference evidence="3" key="1">
    <citation type="submission" date="2016-06" db="EMBL/GenBank/DDBJ databases">
        <authorList>
            <person name="Cuomo C."/>
            <person name="Litvintseva A."/>
            <person name="Heitman J."/>
            <person name="Chen Y."/>
            <person name="Sun S."/>
            <person name="Springer D."/>
            <person name="Dromer F."/>
            <person name="Young S."/>
            <person name="Zeng Q."/>
            <person name="Chapman S."/>
            <person name="Gujja S."/>
            <person name="Saif S."/>
            <person name="Birren B."/>
        </authorList>
    </citation>
    <scope>NUCLEOTIDE SEQUENCE</scope>
    <source>
        <strain evidence="3">CBS 7841</strain>
    </source>
</reference>
<dbReference type="GO" id="GO:0005524">
    <property type="term" value="F:ATP binding"/>
    <property type="evidence" value="ECO:0007669"/>
    <property type="project" value="InterPro"/>
</dbReference>
<evidence type="ECO:0000313" key="4">
    <source>
        <dbReference type="Proteomes" id="UP000094043"/>
    </source>
</evidence>
<dbReference type="InterPro" id="IPR050311">
    <property type="entry name" value="ORC1/CDC6"/>
</dbReference>
<feature type="compositionally biased region" description="Basic and acidic residues" evidence="2">
    <location>
        <begin position="152"/>
        <end position="170"/>
    </location>
</feature>
<organism evidence="3 4">
    <name type="scientific">Cryptococcus depauperatus CBS 7841</name>
    <dbReference type="NCBI Taxonomy" id="1295531"/>
    <lineage>
        <taxon>Eukaryota</taxon>
        <taxon>Fungi</taxon>
        <taxon>Dikarya</taxon>
        <taxon>Basidiomycota</taxon>
        <taxon>Agaricomycotina</taxon>
        <taxon>Tremellomycetes</taxon>
        <taxon>Tremellales</taxon>
        <taxon>Cryptococcaceae</taxon>
        <taxon>Cryptococcus</taxon>
    </lineage>
</organism>
<dbReference type="Gene3D" id="3.40.50.300">
    <property type="entry name" value="P-loop containing nucleotide triphosphate hydrolases"/>
    <property type="match status" value="1"/>
</dbReference>
<feature type="compositionally biased region" description="Basic and acidic residues" evidence="2">
    <location>
        <begin position="262"/>
        <end position="273"/>
    </location>
</feature>
<keyword evidence="1" id="KW-0235">DNA replication</keyword>
<dbReference type="OrthoDB" id="1926878at2759"/>
<evidence type="ECO:0000313" key="3">
    <source>
        <dbReference type="EMBL" id="WVN89379.1"/>
    </source>
</evidence>
<dbReference type="PANTHER" id="PTHR10763">
    <property type="entry name" value="CELL DIVISION CONTROL PROTEIN 6-RELATED"/>
    <property type="match status" value="1"/>
</dbReference>
<evidence type="ECO:0000256" key="2">
    <source>
        <dbReference type="SAM" id="MobiDB-lite"/>
    </source>
</evidence>
<dbReference type="VEuPathDB" id="FungiDB:L203_02194"/>
<dbReference type="CDD" id="cd00009">
    <property type="entry name" value="AAA"/>
    <property type="match status" value="1"/>
</dbReference>
<gene>
    <name evidence="3" type="ORF">L203_104602</name>
</gene>
<dbReference type="GO" id="GO:0033314">
    <property type="term" value="P:mitotic DNA replication checkpoint signaling"/>
    <property type="evidence" value="ECO:0007669"/>
    <property type="project" value="TreeGrafter"/>
</dbReference>
<dbReference type="GO" id="GO:0016887">
    <property type="term" value="F:ATP hydrolysis activity"/>
    <property type="evidence" value="ECO:0007669"/>
    <property type="project" value="InterPro"/>
</dbReference>
<dbReference type="RefSeq" id="XP_066070079.1">
    <property type="nucleotide sequence ID" value="XM_066213982.1"/>
</dbReference>
<evidence type="ECO:0000256" key="1">
    <source>
        <dbReference type="ARBA" id="ARBA00022705"/>
    </source>
</evidence>
<feature type="compositionally biased region" description="Low complexity" evidence="2">
    <location>
        <begin position="60"/>
        <end position="70"/>
    </location>
</feature>
<dbReference type="PRINTS" id="PR00364">
    <property type="entry name" value="DISEASERSIST"/>
</dbReference>
<dbReference type="GO" id="GO:0003688">
    <property type="term" value="F:DNA replication origin binding"/>
    <property type="evidence" value="ECO:0007669"/>
    <property type="project" value="TreeGrafter"/>
</dbReference>
<dbReference type="GO" id="GO:0005634">
    <property type="term" value="C:nucleus"/>
    <property type="evidence" value="ECO:0007669"/>
    <property type="project" value="TreeGrafter"/>
</dbReference>
<dbReference type="InterPro" id="IPR054425">
    <property type="entry name" value="Cdc6_ORC1-like_ATPase_lid"/>
</dbReference>
<dbReference type="InterPro" id="IPR003959">
    <property type="entry name" value="ATPase_AAA_core"/>
</dbReference>
<protein>
    <submittedName>
        <fullName evidence="3">Uncharacterized protein</fullName>
    </submittedName>
</protein>
<dbReference type="Pfam" id="PF22606">
    <property type="entry name" value="Cdc6-ORC-like_ATPase_lid"/>
    <property type="match status" value="1"/>
</dbReference>
<dbReference type="GO" id="GO:0006270">
    <property type="term" value="P:DNA replication initiation"/>
    <property type="evidence" value="ECO:0007669"/>
    <property type="project" value="TreeGrafter"/>
</dbReference>
<dbReference type="SUPFAM" id="SSF52540">
    <property type="entry name" value="P-loop containing nucleoside triphosphate hydrolases"/>
    <property type="match status" value="1"/>
</dbReference>
<feature type="compositionally biased region" description="Polar residues" evidence="2">
    <location>
        <begin position="15"/>
        <end position="54"/>
    </location>
</feature>
<proteinExistence type="predicted"/>
<dbReference type="InterPro" id="IPR027417">
    <property type="entry name" value="P-loop_NTPase"/>
</dbReference>
<reference evidence="3" key="2">
    <citation type="journal article" date="2022" name="Elife">
        <title>Obligate sexual reproduction of a homothallic fungus closely related to the Cryptococcus pathogenic species complex.</title>
        <authorList>
            <person name="Passer A.R."/>
            <person name="Clancey S.A."/>
            <person name="Shea T."/>
            <person name="David-Palma M."/>
            <person name="Averette A.F."/>
            <person name="Boekhout T."/>
            <person name="Porcel B.M."/>
            <person name="Nowrousian M."/>
            <person name="Cuomo C.A."/>
            <person name="Sun S."/>
            <person name="Heitman J."/>
            <person name="Coelho M.A."/>
        </authorList>
    </citation>
    <scope>NUCLEOTIDE SEQUENCE</scope>
    <source>
        <strain evidence="3">CBS 7841</strain>
    </source>
</reference>
<dbReference type="KEGG" id="cdep:91088812"/>
<dbReference type="PANTHER" id="PTHR10763:SF26">
    <property type="entry name" value="CELL DIVISION CONTROL PROTEIN 6 HOMOLOG"/>
    <property type="match status" value="1"/>
</dbReference>
<dbReference type="EMBL" id="CP143788">
    <property type="protein sequence ID" value="WVN89379.1"/>
    <property type="molecule type" value="Genomic_DNA"/>
</dbReference>
<dbReference type="Proteomes" id="UP000094043">
    <property type="component" value="Chromosome 5"/>
</dbReference>
<feature type="region of interest" description="Disordered" evidence="2">
    <location>
        <begin position="1"/>
        <end position="89"/>
    </location>
</feature>
<dbReference type="InterPro" id="IPR003593">
    <property type="entry name" value="AAA+_ATPase"/>
</dbReference>
<reference evidence="3" key="3">
    <citation type="submission" date="2024-01" db="EMBL/GenBank/DDBJ databases">
        <authorList>
            <person name="Coelho M.A."/>
            <person name="David-Palma M."/>
            <person name="Shea T."/>
            <person name="Sun S."/>
            <person name="Cuomo C.A."/>
            <person name="Heitman J."/>
        </authorList>
    </citation>
    <scope>NUCLEOTIDE SEQUENCE</scope>
    <source>
        <strain evidence="3">CBS 7841</strain>
    </source>
</reference>
<dbReference type="Gene3D" id="1.10.8.60">
    <property type="match status" value="1"/>
</dbReference>
<dbReference type="GeneID" id="91088812"/>
<dbReference type="SMART" id="SM00382">
    <property type="entry name" value="AAA"/>
    <property type="match status" value="1"/>
</dbReference>
<name>A0A1E3ILK5_9TREE</name>
<sequence>MAGPAKRTRNEDENSTASFTTPLNTVSTLTPSRQTVEPDTMRTTPPATRANSASRRPAVRLTLSTTLSSARRTDLLPPTPFSGLSPASQNSSCVELQADGGRLYPVTRAASNGTLLRTQSAPVMASPISVKDAVIGGSEAAPKGSDGLGLGDSRRYGKGKENIPPKKDEEQPSEPARKRMRVTSRGNYSGQGRRRRSVSVTSVRSETAGSGRHTSLAPSISSMSIGWGGGLASPSLSQASLGAPSNDATSRIDRLPVCDKATEEAGESIEHRPITRSLALLPTPPPSTPSNEEDNLAEYTCADSSLSSSAETESAPSNAYRQLKAHLRLSTTFDDAPVDEQVVGRQAEKLALRRYLSTEISEDVGMYVSGPPGTGKTALVNALGRELVKDGWTVVELGCMGIKPSEIWKKIALALQCGKTEKEVREFVGLQENRVLIVLDEIDSLMPPPPAIAPASTSHLLAKLFSLPLTCPTTKLVAISNTLDLTVRARLVLPQGRQPDVLPFKAYNQEEMSAIINARVNAANAEPVKVDFTAIALLGKKVEAQSGDLRMCLDVLGSAVSLAEAEWTKKISQAANDPEPKPVTMTKVSVSHVMKAFTSRASRLRAAAGSSASGNSITSKKIKSVQLQGKMVFVALLVYIARVRVGLNGCPSIASGSSTPTSLTSISNNVPASTLYTTYFHLLSHSTSPIAPAAEHDYQDLLSNLETLGLIAVTLSVGRGSNVTNVSLCIDEMEIMEGLGLVEGQNTGVAEEEVKRIWDRESAKVRRVKKKLAQASQKITEVSA</sequence>